<dbReference type="Pfam" id="PF07681">
    <property type="entry name" value="DoxX"/>
    <property type="match status" value="1"/>
</dbReference>
<keyword evidence="9" id="KW-1185">Reference proteome</keyword>
<keyword evidence="4 7" id="KW-0812">Transmembrane</keyword>
<dbReference type="PANTHER" id="PTHR33452">
    <property type="entry name" value="OXIDOREDUCTASE CATD-RELATED"/>
    <property type="match status" value="1"/>
</dbReference>
<evidence type="ECO:0000256" key="4">
    <source>
        <dbReference type="ARBA" id="ARBA00022692"/>
    </source>
</evidence>
<dbReference type="InterPro" id="IPR051907">
    <property type="entry name" value="DoxX-like_oxidoreductase"/>
</dbReference>
<evidence type="ECO:0000313" key="9">
    <source>
        <dbReference type="Proteomes" id="UP000286997"/>
    </source>
</evidence>
<proteinExistence type="inferred from homology"/>
<organism evidence="8 9">
    <name type="scientific">Methylobacterium oryzihabitans</name>
    <dbReference type="NCBI Taxonomy" id="2499852"/>
    <lineage>
        <taxon>Bacteria</taxon>
        <taxon>Pseudomonadati</taxon>
        <taxon>Pseudomonadota</taxon>
        <taxon>Alphaproteobacteria</taxon>
        <taxon>Hyphomicrobiales</taxon>
        <taxon>Methylobacteriaceae</taxon>
        <taxon>Methylobacterium</taxon>
    </lineage>
</organism>
<feature type="transmembrane region" description="Helical" evidence="7">
    <location>
        <begin position="109"/>
        <end position="126"/>
    </location>
</feature>
<comment type="similarity">
    <text evidence="2">Belongs to the DoxX family.</text>
</comment>
<dbReference type="Proteomes" id="UP000286997">
    <property type="component" value="Unassembled WGS sequence"/>
</dbReference>
<dbReference type="OrthoDB" id="9810206at2"/>
<dbReference type="PANTHER" id="PTHR33452:SF1">
    <property type="entry name" value="INNER MEMBRANE PROTEIN YPHA-RELATED"/>
    <property type="match status" value="1"/>
</dbReference>
<dbReference type="AlphaFoldDB" id="A0A437P0M1"/>
<evidence type="ECO:0000256" key="6">
    <source>
        <dbReference type="ARBA" id="ARBA00023136"/>
    </source>
</evidence>
<accession>A0A437P0M1</accession>
<gene>
    <name evidence="8" type="ORF">EOE48_18450</name>
</gene>
<evidence type="ECO:0000256" key="7">
    <source>
        <dbReference type="SAM" id="Phobius"/>
    </source>
</evidence>
<dbReference type="GO" id="GO:0005886">
    <property type="term" value="C:plasma membrane"/>
    <property type="evidence" value="ECO:0007669"/>
    <property type="project" value="UniProtKB-SubCell"/>
</dbReference>
<keyword evidence="3" id="KW-1003">Cell membrane</keyword>
<feature type="transmembrane region" description="Helical" evidence="7">
    <location>
        <begin position="70"/>
        <end position="89"/>
    </location>
</feature>
<keyword evidence="6 7" id="KW-0472">Membrane</keyword>
<evidence type="ECO:0000256" key="1">
    <source>
        <dbReference type="ARBA" id="ARBA00004651"/>
    </source>
</evidence>
<dbReference type="EMBL" id="SACP01000019">
    <property type="protein sequence ID" value="RVU15777.1"/>
    <property type="molecule type" value="Genomic_DNA"/>
</dbReference>
<evidence type="ECO:0000313" key="8">
    <source>
        <dbReference type="EMBL" id="RVU15777.1"/>
    </source>
</evidence>
<dbReference type="RefSeq" id="WP_127731823.1">
    <property type="nucleotide sequence ID" value="NZ_SACP01000019.1"/>
</dbReference>
<name>A0A437P0M1_9HYPH</name>
<evidence type="ECO:0000256" key="2">
    <source>
        <dbReference type="ARBA" id="ARBA00006679"/>
    </source>
</evidence>
<comment type="subcellular location">
    <subcellularLocation>
        <location evidence="1">Cell membrane</location>
        <topology evidence="1">Multi-pass membrane protein</topology>
    </subcellularLocation>
</comment>
<evidence type="ECO:0000256" key="3">
    <source>
        <dbReference type="ARBA" id="ARBA00022475"/>
    </source>
</evidence>
<reference evidence="8 9" key="1">
    <citation type="submission" date="2019-01" db="EMBL/GenBank/DDBJ databases">
        <authorList>
            <person name="Chen W.-M."/>
        </authorList>
    </citation>
    <scope>NUCLEOTIDE SEQUENCE [LARGE SCALE GENOMIC DNA]</scope>
    <source>
        <strain evidence="8 9">TER-1</strain>
    </source>
</reference>
<feature type="transmembrane region" description="Helical" evidence="7">
    <location>
        <begin position="45"/>
        <end position="63"/>
    </location>
</feature>
<keyword evidence="5 7" id="KW-1133">Transmembrane helix</keyword>
<dbReference type="InterPro" id="IPR032808">
    <property type="entry name" value="DoxX"/>
</dbReference>
<protein>
    <submittedName>
        <fullName evidence="8">DoxX family protein</fullName>
    </submittedName>
</protein>
<sequence>MSPILITVARILVVVLFVVSGAGKVMNPGGVGAAVAGKGLPYPQVLAYLAIAAELGLGLLIALGFYARAAALLLAVFTAATIVLFHDFWHMTGDALRQNQIHAMKNLSIIGGLLMICAAGPGRLAINQR</sequence>
<evidence type="ECO:0000256" key="5">
    <source>
        <dbReference type="ARBA" id="ARBA00022989"/>
    </source>
</evidence>
<comment type="caution">
    <text evidence="8">The sequence shown here is derived from an EMBL/GenBank/DDBJ whole genome shotgun (WGS) entry which is preliminary data.</text>
</comment>